<dbReference type="EMBL" id="MFMT01000018">
    <property type="protein sequence ID" value="OGG88564.1"/>
    <property type="molecule type" value="Genomic_DNA"/>
</dbReference>
<evidence type="ECO:0000313" key="3">
    <source>
        <dbReference type="Proteomes" id="UP000179230"/>
    </source>
</evidence>
<dbReference type="AlphaFoldDB" id="A0A1F6FRT2"/>
<evidence type="ECO:0000313" key="2">
    <source>
        <dbReference type="EMBL" id="OGG88564.1"/>
    </source>
</evidence>
<protein>
    <submittedName>
        <fullName evidence="2">Uncharacterized protein</fullName>
    </submittedName>
</protein>
<gene>
    <name evidence="2" type="ORF">A2592_02370</name>
</gene>
<organism evidence="2 3">
    <name type="scientific">Candidatus Kaiserbacteria bacterium RIFOXYD1_FULL_42_15</name>
    <dbReference type="NCBI Taxonomy" id="1798532"/>
    <lineage>
        <taxon>Bacteria</taxon>
        <taxon>Candidatus Kaiseribacteriota</taxon>
    </lineage>
</organism>
<reference evidence="2 3" key="1">
    <citation type="journal article" date="2016" name="Nat. Commun.">
        <title>Thousands of microbial genomes shed light on interconnected biogeochemical processes in an aquifer system.</title>
        <authorList>
            <person name="Anantharaman K."/>
            <person name="Brown C.T."/>
            <person name="Hug L.A."/>
            <person name="Sharon I."/>
            <person name="Castelle C.J."/>
            <person name="Probst A.J."/>
            <person name="Thomas B.C."/>
            <person name="Singh A."/>
            <person name="Wilkins M.J."/>
            <person name="Karaoz U."/>
            <person name="Brodie E.L."/>
            <person name="Williams K.H."/>
            <person name="Hubbard S.S."/>
            <person name="Banfield J.F."/>
        </authorList>
    </citation>
    <scope>NUCLEOTIDE SEQUENCE [LARGE SCALE GENOMIC DNA]</scope>
</reference>
<proteinExistence type="predicted"/>
<name>A0A1F6FRT2_9BACT</name>
<accession>A0A1F6FRT2</accession>
<dbReference type="Proteomes" id="UP000179230">
    <property type="component" value="Unassembled WGS sequence"/>
</dbReference>
<comment type="caution">
    <text evidence="2">The sequence shown here is derived from an EMBL/GenBank/DDBJ whole genome shotgun (WGS) entry which is preliminary data.</text>
</comment>
<feature type="chain" id="PRO_5009524445" evidence="1">
    <location>
        <begin position="31"/>
        <end position="210"/>
    </location>
</feature>
<keyword evidence="1" id="KW-0732">Signal</keyword>
<sequence>MTKSISITNIAIMIVAVVFAFMAFASMASAGNPHTNVTTIQDGILLDSEGNFLSVGYNTWGYNYQAHLFNGKYCDSYRDAAWCQDYKNDSLTMKWNDAWLANTDADGDGLLDRHFGYSSYIGSGAWLTNHISGEYVQDGKTYRWSEFYKIVAAPADAYVDGGFWYDANGGEIGEVIWGQFAMTEYIYNDSGTGDHGVVYKSPTGPGLGNL</sequence>
<evidence type="ECO:0000256" key="1">
    <source>
        <dbReference type="SAM" id="SignalP"/>
    </source>
</evidence>
<feature type="signal peptide" evidence="1">
    <location>
        <begin position="1"/>
        <end position="30"/>
    </location>
</feature>